<dbReference type="EMBL" id="JBHUCZ010000005">
    <property type="protein sequence ID" value="MFD1567488.1"/>
    <property type="molecule type" value="Genomic_DNA"/>
</dbReference>
<evidence type="ECO:0000256" key="2">
    <source>
        <dbReference type="ARBA" id="ARBA00012438"/>
    </source>
</evidence>
<feature type="domain" description="PAC" evidence="9">
    <location>
        <begin position="151"/>
        <end position="202"/>
    </location>
</feature>
<gene>
    <name evidence="10" type="ORF">ACFSAU_08280</name>
</gene>
<dbReference type="InterPro" id="IPR013656">
    <property type="entry name" value="PAS_4"/>
</dbReference>
<dbReference type="GO" id="GO:0004673">
    <property type="term" value="F:protein histidine kinase activity"/>
    <property type="evidence" value="ECO:0007669"/>
    <property type="project" value="UniProtKB-EC"/>
</dbReference>
<evidence type="ECO:0000256" key="1">
    <source>
        <dbReference type="ARBA" id="ARBA00000085"/>
    </source>
</evidence>
<keyword evidence="10" id="KW-0547">Nucleotide-binding</keyword>
<keyword evidence="3" id="KW-0597">Phosphoprotein</keyword>
<name>A0ABD6BS21_9EURY</name>
<protein>
    <recommendedName>
        <fullName evidence="2">histidine kinase</fullName>
        <ecNumber evidence="2">2.7.13.3</ecNumber>
    </recommendedName>
</protein>
<feature type="compositionally biased region" description="Basic and acidic residues" evidence="7">
    <location>
        <begin position="362"/>
        <end position="378"/>
    </location>
</feature>
<dbReference type="SMART" id="SM00387">
    <property type="entry name" value="HATPase_c"/>
    <property type="match status" value="1"/>
</dbReference>
<proteinExistence type="predicted"/>
<reference evidence="10 11" key="1">
    <citation type="journal article" date="2019" name="Int. J. Syst. Evol. Microbiol.">
        <title>The Global Catalogue of Microorganisms (GCM) 10K type strain sequencing project: providing services to taxonomists for standard genome sequencing and annotation.</title>
        <authorList>
            <consortium name="The Broad Institute Genomics Platform"/>
            <consortium name="The Broad Institute Genome Sequencing Center for Infectious Disease"/>
            <person name="Wu L."/>
            <person name="Ma J."/>
        </authorList>
    </citation>
    <scope>NUCLEOTIDE SEQUENCE [LARGE SCALE GENOMIC DNA]</scope>
    <source>
        <strain evidence="10 11">CGMCC 1.12859</strain>
    </source>
</reference>
<dbReference type="SUPFAM" id="SSF55874">
    <property type="entry name" value="ATPase domain of HSP90 chaperone/DNA topoisomerase II/histidine kinase"/>
    <property type="match status" value="1"/>
</dbReference>
<dbReference type="PROSITE" id="PS50113">
    <property type="entry name" value="PAC"/>
    <property type="match status" value="1"/>
</dbReference>
<organism evidence="10 11">
    <name type="scientific">Halolamina litorea</name>
    <dbReference type="NCBI Taxonomy" id="1515593"/>
    <lineage>
        <taxon>Archaea</taxon>
        <taxon>Methanobacteriati</taxon>
        <taxon>Methanobacteriota</taxon>
        <taxon>Stenosarchaea group</taxon>
        <taxon>Halobacteria</taxon>
        <taxon>Halobacteriales</taxon>
        <taxon>Haloferacaceae</taxon>
    </lineage>
</organism>
<dbReference type="InterPro" id="IPR036890">
    <property type="entry name" value="HATPase_C_sf"/>
</dbReference>
<dbReference type="Pfam" id="PF02518">
    <property type="entry name" value="HATPase_c"/>
    <property type="match status" value="1"/>
</dbReference>
<dbReference type="CDD" id="cd00082">
    <property type="entry name" value="HisKA"/>
    <property type="match status" value="1"/>
</dbReference>
<keyword evidence="11" id="KW-1185">Reference proteome</keyword>
<evidence type="ECO:0000259" key="9">
    <source>
        <dbReference type="PROSITE" id="PS50113"/>
    </source>
</evidence>
<dbReference type="SUPFAM" id="SSF47384">
    <property type="entry name" value="Homodimeric domain of signal transducing histidine kinase"/>
    <property type="match status" value="1"/>
</dbReference>
<dbReference type="CDD" id="cd00075">
    <property type="entry name" value="HATPase"/>
    <property type="match status" value="1"/>
</dbReference>
<keyword evidence="5" id="KW-0418">Kinase</keyword>
<evidence type="ECO:0000256" key="5">
    <source>
        <dbReference type="ARBA" id="ARBA00022777"/>
    </source>
</evidence>
<accession>A0ABD6BS21</accession>
<keyword evidence="4" id="KW-0808">Transferase</keyword>
<dbReference type="AlphaFoldDB" id="A0ABD6BS21"/>
<evidence type="ECO:0000313" key="11">
    <source>
        <dbReference type="Proteomes" id="UP001597139"/>
    </source>
</evidence>
<sequence>MSSTFPSPSAVLAAVEDLGPPGSPVTATEVAERLDCGADPARSRLDALAVDGSLARRTVDGTPVWWRPQRSASDEAGFSRDRERLDFVVENSPLVLFGLDTGLRYTWVENPHPDFEEASVVGKRDEDLLPPAAARAVSAPKRRALETGERVREEVSYELPSGPVTYDLTIEPFRDEAGDIAGLACLSFDVTERKQNERELERRTAELEALNRLIRHDIRNDMAVMLGWAETLEDHVDDEGRQSLDRILRSGRHVVDLTEGARDAIEALVGGSDADLEPTPLSQTLHTEIDLLREAYPALTVEVDDVPDVSVHADAMLGSAFKNVLDNAVRHSDRDHPTVEVGCSLDPSLVELRISDDGPGIPDDRKESVFEKGNRGEHSTGTGIGLYVVRTLVDRYGGDVWIEDNEPRGATFVVRLPRAD</sequence>
<dbReference type="RefSeq" id="WP_267647516.1">
    <property type="nucleotide sequence ID" value="NZ_JANHGR010000002.1"/>
</dbReference>
<comment type="caution">
    <text evidence="10">The sequence shown here is derived from an EMBL/GenBank/DDBJ whole genome shotgun (WGS) entry which is preliminary data.</text>
</comment>
<keyword evidence="6" id="KW-0902">Two-component regulatory system</keyword>
<dbReference type="Gene3D" id="3.30.450.20">
    <property type="entry name" value="PAS domain"/>
    <property type="match status" value="1"/>
</dbReference>
<dbReference type="GO" id="GO:0005524">
    <property type="term" value="F:ATP binding"/>
    <property type="evidence" value="ECO:0007669"/>
    <property type="project" value="UniProtKB-KW"/>
</dbReference>
<dbReference type="PANTHER" id="PTHR43711:SF1">
    <property type="entry name" value="HISTIDINE KINASE 1"/>
    <property type="match status" value="1"/>
</dbReference>
<dbReference type="SMART" id="SM00388">
    <property type="entry name" value="HisKA"/>
    <property type="match status" value="1"/>
</dbReference>
<comment type="catalytic activity">
    <reaction evidence="1">
        <text>ATP + protein L-histidine = ADP + protein N-phospho-L-histidine.</text>
        <dbReference type="EC" id="2.7.13.3"/>
    </reaction>
</comment>
<dbReference type="PRINTS" id="PR00344">
    <property type="entry name" value="BCTRLSENSOR"/>
</dbReference>
<evidence type="ECO:0000259" key="8">
    <source>
        <dbReference type="PROSITE" id="PS50109"/>
    </source>
</evidence>
<dbReference type="InterPro" id="IPR050736">
    <property type="entry name" value="Sensor_HK_Regulatory"/>
</dbReference>
<dbReference type="InterPro" id="IPR036097">
    <property type="entry name" value="HisK_dim/P_sf"/>
</dbReference>
<dbReference type="PROSITE" id="PS50109">
    <property type="entry name" value="HIS_KIN"/>
    <property type="match status" value="1"/>
</dbReference>
<dbReference type="InterPro" id="IPR003661">
    <property type="entry name" value="HisK_dim/P_dom"/>
</dbReference>
<dbReference type="InterPro" id="IPR003594">
    <property type="entry name" value="HATPase_dom"/>
</dbReference>
<dbReference type="Proteomes" id="UP001597139">
    <property type="component" value="Unassembled WGS sequence"/>
</dbReference>
<dbReference type="InterPro" id="IPR035965">
    <property type="entry name" value="PAS-like_dom_sf"/>
</dbReference>
<dbReference type="Pfam" id="PF08448">
    <property type="entry name" value="PAS_4"/>
    <property type="match status" value="1"/>
</dbReference>
<dbReference type="EC" id="2.7.13.3" evidence="2"/>
<dbReference type="PANTHER" id="PTHR43711">
    <property type="entry name" value="TWO-COMPONENT HISTIDINE KINASE"/>
    <property type="match status" value="1"/>
</dbReference>
<dbReference type="GO" id="GO:0000160">
    <property type="term" value="P:phosphorelay signal transduction system"/>
    <property type="evidence" value="ECO:0007669"/>
    <property type="project" value="UniProtKB-KW"/>
</dbReference>
<dbReference type="InterPro" id="IPR000700">
    <property type="entry name" value="PAS-assoc_C"/>
</dbReference>
<evidence type="ECO:0000256" key="7">
    <source>
        <dbReference type="SAM" id="MobiDB-lite"/>
    </source>
</evidence>
<dbReference type="Pfam" id="PF00512">
    <property type="entry name" value="HisKA"/>
    <property type="match status" value="1"/>
</dbReference>
<dbReference type="Gene3D" id="3.30.565.10">
    <property type="entry name" value="Histidine kinase-like ATPase, C-terminal domain"/>
    <property type="match status" value="1"/>
</dbReference>
<dbReference type="SUPFAM" id="SSF55785">
    <property type="entry name" value="PYP-like sensor domain (PAS domain)"/>
    <property type="match status" value="1"/>
</dbReference>
<feature type="region of interest" description="Disordered" evidence="7">
    <location>
        <begin position="355"/>
        <end position="378"/>
    </location>
</feature>
<keyword evidence="10" id="KW-0067">ATP-binding</keyword>
<evidence type="ECO:0000313" key="10">
    <source>
        <dbReference type="EMBL" id="MFD1567488.1"/>
    </source>
</evidence>
<evidence type="ECO:0000256" key="3">
    <source>
        <dbReference type="ARBA" id="ARBA00022553"/>
    </source>
</evidence>
<dbReference type="InterPro" id="IPR005467">
    <property type="entry name" value="His_kinase_dom"/>
</dbReference>
<evidence type="ECO:0000256" key="6">
    <source>
        <dbReference type="ARBA" id="ARBA00023012"/>
    </source>
</evidence>
<evidence type="ECO:0000256" key="4">
    <source>
        <dbReference type="ARBA" id="ARBA00022679"/>
    </source>
</evidence>
<dbReference type="InterPro" id="IPR004358">
    <property type="entry name" value="Sig_transdc_His_kin-like_C"/>
</dbReference>
<feature type="domain" description="Histidine kinase" evidence="8">
    <location>
        <begin position="213"/>
        <end position="420"/>
    </location>
</feature>